<evidence type="ECO:0000259" key="7">
    <source>
        <dbReference type="PROSITE" id="PS51352"/>
    </source>
</evidence>
<evidence type="ECO:0000313" key="9">
    <source>
        <dbReference type="EMBL" id="SMH67010.1"/>
    </source>
</evidence>
<evidence type="ECO:0000256" key="1">
    <source>
        <dbReference type="ARBA" id="ARBA00008987"/>
    </source>
</evidence>
<dbReference type="InterPro" id="IPR011990">
    <property type="entry name" value="TPR-like_helical_dom_sf"/>
</dbReference>
<keyword evidence="3" id="KW-0249">Electron transport</keyword>
<reference evidence="8" key="1">
    <citation type="submission" date="2014-03" db="EMBL/GenBank/DDBJ databases">
        <authorList>
            <person name="Genoscope - CEA"/>
        </authorList>
    </citation>
    <scope>NUCLEOTIDE SEQUENCE [LARGE SCALE GENOMIC DNA]</scope>
    <source>
        <strain evidence="8">CF27</strain>
    </source>
</reference>
<evidence type="ECO:0000313" key="8">
    <source>
        <dbReference type="EMBL" id="CDQ08809.1"/>
    </source>
</evidence>
<name>A0A060UQE9_9PROT</name>
<dbReference type="PROSITE" id="PS51352">
    <property type="entry name" value="THIOREDOXIN_2"/>
    <property type="match status" value="1"/>
</dbReference>
<dbReference type="Pfam" id="PF14561">
    <property type="entry name" value="TPR_20"/>
    <property type="match status" value="1"/>
</dbReference>
<evidence type="ECO:0000256" key="6">
    <source>
        <dbReference type="NCBIfam" id="TIGR01068"/>
    </source>
</evidence>
<dbReference type="NCBIfam" id="TIGR01068">
    <property type="entry name" value="thioredoxin"/>
    <property type="match status" value="1"/>
</dbReference>
<evidence type="ECO:0000256" key="3">
    <source>
        <dbReference type="ARBA" id="ARBA00022982"/>
    </source>
</evidence>
<dbReference type="SUPFAM" id="SSF48452">
    <property type="entry name" value="TPR-like"/>
    <property type="match status" value="1"/>
</dbReference>
<dbReference type="InterPro" id="IPR005746">
    <property type="entry name" value="Thioredoxin"/>
</dbReference>
<keyword evidence="10" id="KW-1185">Reference proteome</keyword>
<dbReference type="PANTHER" id="PTHR45663:SF11">
    <property type="entry name" value="GEO12009P1"/>
    <property type="match status" value="1"/>
</dbReference>
<dbReference type="AlphaFoldDB" id="A0A060UQE9"/>
<dbReference type="PRINTS" id="PR00421">
    <property type="entry name" value="THIOREDOXIN"/>
</dbReference>
<dbReference type="SUPFAM" id="SSF52833">
    <property type="entry name" value="Thioredoxin-like"/>
    <property type="match status" value="1"/>
</dbReference>
<proteinExistence type="inferred from homology"/>
<evidence type="ECO:0000256" key="2">
    <source>
        <dbReference type="ARBA" id="ARBA00022448"/>
    </source>
</evidence>
<dbReference type="Proteomes" id="UP000193925">
    <property type="component" value="Chromosome AFERRI"/>
</dbReference>
<keyword evidence="2" id="KW-0813">Transport</keyword>
<keyword evidence="4" id="KW-1015">Disulfide bond</keyword>
<accession>A0A060UQE9</accession>
<evidence type="ECO:0000256" key="5">
    <source>
        <dbReference type="ARBA" id="ARBA00023284"/>
    </source>
</evidence>
<dbReference type="EMBL" id="LT841305">
    <property type="protein sequence ID" value="SMH67010.1"/>
    <property type="molecule type" value="Genomic_DNA"/>
</dbReference>
<feature type="domain" description="Thioredoxin" evidence="7">
    <location>
        <begin position="1"/>
        <end position="113"/>
    </location>
</feature>
<evidence type="ECO:0000256" key="4">
    <source>
        <dbReference type="ARBA" id="ARBA00023157"/>
    </source>
</evidence>
<reference evidence="8" key="2">
    <citation type="submission" date="2014-07" db="EMBL/GenBank/DDBJ databases">
        <title>Initial genome analysis of the psychrotolerant acidophile Acidithiobacillus ferrivorans CF27: insights into iron and sulfur oxidation pathways and into biofilm formation.</title>
        <authorList>
            <person name="Talla E."/>
            <person name="Hedrich S."/>
            <person name="Mangenot S."/>
            <person name="Ji B."/>
            <person name="Johnson D.B."/>
            <person name="Barbe V."/>
            <person name="Bonnefoy V."/>
        </authorList>
    </citation>
    <scope>NUCLEOTIDE SEQUENCE [LARGE SCALE GENOMIC DNA]</scope>
    <source>
        <strain evidence="8">CF27</strain>
    </source>
</reference>
<dbReference type="InterPro" id="IPR036249">
    <property type="entry name" value="Thioredoxin-like_sf"/>
</dbReference>
<dbReference type="Pfam" id="PF00085">
    <property type="entry name" value="Thioredoxin"/>
    <property type="match status" value="1"/>
</dbReference>
<dbReference type="InterPro" id="IPR017937">
    <property type="entry name" value="Thioredoxin_CS"/>
</dbReference>
<gene>
    <name evidence="8" type="ORF">AFERRI_100244</name>
    <name evidence="9" type="ORF">AFERRI_50211</name>
</gene>
<dbReference type="GO" id="GO:0015035">
    <property type="term" value="F:protein-disulfide reductase activity"/>
    <property type="evidence" value="ECO:0007669"/>
    <property type="project" value="UniProtKB-UniRule"/>
</dbReference>
<reference evidence="9 10" key="3">
    <citation type="submission" date="2017-03" db="EMBL/GenBank/DDBJ databases">
        <authorList>
            <person name="Regsiter A."/>
            <person name="William W."/>
        </authorList>
    </citation>
    <scope>NUCLEOTIDE SEQUENCE [LARGE SCALE GENOMIC DNA]</scope>
    <source>
        <strain evidence="9">PRJEB5721</strain>
    </source>
</reference>
<dbReference type="InterPro" id="IPR013766">
    <property type="entry name" value="Thioredoxin_domain"/>
</dbReference>
<dbReference type="Gene3D" id="3.40.30.10">
    <property type="entry name" value="Glutaredoxin"/>
    <property type="match status" value="1"/>
</dbReference>
<dbReference type="GO" id="GO:0005737">
    <property type="term" value="C:cytoplasm"/>
    <property type="evidence" value="ECO:0007669"/>
    <property type="project" value="TreeGrafter"/>
</dbReference>
<dbReference type="FunFam" id="3.40.30.10:FF:000001">
    <property type="entry name" value="Thioredoxin"/>
    <property type="match status" value="1"/>
</dbReference>
<keyword evidence="5" id="KW-0676">Redox-active center</keyword>
<dbReference type="EMBL" id="CCCS020000002">
    <property type="protein sequence ID" value="CDQ08809.1"/>
    <property type="molecule type" value="Genomic_DNA"/>
</dbReference>
<dbReference type="RefSeq" id="WP_035190970.1">
    <property type="nucleotide sequence ID" value="NZ_CCCS020000002.1"/>
</dbReference>
<dbReference type="CDD" id="cd02947">
    <property type="entry name" value="TRX_family"/>
    <property type="match status" value="1"/>
</dbReference>
<protein>
    <recommendedName>
        <fullName evidence="6">Thioredoxin</fullName>
    </recommendedName>
</protein>
<dbReference type="Pfam" id="PF14559">
    <property type="entry name" value="TPR_19"/>
    <property type="match status" value="1"/>
</dbReference>
<organism evidence="8">
    <name type="scientific">Acidithiobacillus ferrivorans</name>
    <dbReference type="NCBI Taxonomy" id="160808"/>
    <lineage>
        <taxon>Bacteria</taxon>
        <taxon>Pseudomonadati</taxon>
        <taxon>Pseudomonadota</taxon>
        <taxon>Acidithiobacillia</taxon>
        <taxon>Acidithiobacillales</taxon>
        <taxon>Acidithiobacillaceae</taxon>
        <taxon>Acidithiobacillus</taxon>
    </lineage>
</organism>
<dbReference type="Gene3D" id="1.25.40.10">
    <property type="entry name" value="Tetratricopeptide repeat domain"/>
    <property type="match status" value="2"/>
</dbReference>
<comment type="similarity">
    <text evidence="1">Belongs to the thioredoxin family.</text>
</comment>
<dbReference type="PROSITE" id="PS00194">
    <property type="entry name" value="THIOREDOXIN_1"/>
    <property type="match status" value="1"/>
</dbReference>
<sequence length="289" mass="31639">MAVSEHVLEVNLVNFQEAVVGLSRKVLVLVDFWAPWCAPCRTLGPVLEKLAAEMDGAFVLAKVNSDENADLSRQYQVRGIPAVKAFKDGKVVDEFTGALPESAVRQFIKKNLPLPGDDLRVQALDAIAQGKAAEAEALLKQAISLNPRNDPARLALAHLTIQQGRHAEAQIQIDAMSPTFQMESEVEGLKALLEFTAAARSIPPMAELEATIASANGDSRAQAMYQRSLLLLLQGQEEAALDQLIEMVERHKSYQDGLARKTVLKIFALQGNQGPLVELYRTRLSRALH</sequence>
<dbReference type="GO" id="GO:0006950">
    <property type="term" value="P:response to stress"/>
    <property type="evidence" value="ECO:0007669"/>
    <property type="project" value="UniProtKB-ARBA"/>
</dbReference>
<dbReference type="PANTHER" id="PTHR45663">
    <property type="entry name" value="GEO12009P1"/>
    <property type="match status" value="1"/>
</dbReference>
<evidence type="ECO:0000313" key="10">
    <source>
        <dbReference type="Proteomes" id="UP000193925"/>
    </source>
</evidence>